<dbReference type="Proteomes" id="UP000813385">
    <property type="component" value="Unassembled WGS sequence"/>
</dbReference>
<name>A0A8K0TGM0_9PEZI</name>
<proteinExistence type="predicted"/>
<dbReference type="AlphaFoldDB" id="A0A8K0TGM0"/>
<dbReference type="EMBL" id="JAGPXD010000003">
    <property type="protein sequence ID" value="KAH7363052.1"/>
    <property type="molecule type" value="Genomic_DNA"/>
</dbReference>
<protein>
    <submittedName>
        <fullName evidence="2">Uncharacterized protein</fullName>
    </submittedName>
</protein>
<gene>
    <name evidence="2" type="ORF">B0T11DRAFT_281976</name>
</gene>
<accession>A0A8K0TGM0</accession>
<evidence type="ECO:0000313" key="3">
    <source>
        <dbReference type="Proteomes" id="UP000813385"/>
    </source>
</evidence>
<evidence type="ECO:0000313" key="2">
    <source>
        <dbReference type="EMBL" id="KAH7363052.1"/>
    </source>
</evidence>
<comment type="caution">
    <text evidence="2">The sequence shown here is derived from an EMBL/GenBank/DDBJ whole genome shotgun (WGS) entry which is preliminary data.</text>
</comment>
<organism evidence="2 3">
    <name type="scientific">Plectosphaerella cucumerina</name>
    <dbReference type="NCBI Taxonomy" id="40658"/>
    <lineage>
        <taxon>Eukaryota</taxon>
        <taxon>Fungi</taxon>
        <taxon>Dikarya</taxon>
        <taxon>Ascomycota</taxon>
        <taxon>Pezizomycotina</taxon>
        <taxon>Sordariomycetes</taxon>
        <taxon>Hypocreomycetidae</taxon>
        <taxon>Glomerellales</taxon>
        <taxon>Plectosphaerellaceae</taxon>
        <taxon>Plectosphaerella</taxon>
    </lineage>
</organism>
<reference evidence="2" key="1">
    <citation type="journal article" date="2021" name="Nat. Commun.">
        <title>Genetic determinants of endophytism in the Arabidopsis root mycobiome.</title>
        <authorList>
            <person name="Mesny F."/>
            <person name="Miyauchi S."/>
            <person name="Thiergart T."/>
            <person name="Pickel B."/>
            <person name="Atanasova L."/>
            <person name="Karlsson M."/>
            <person name="Huettel B."/>
            <person name="Barry K.W."/>
            <person name="Haridas S."/>
            <person name="Chen C."/>
            <person name="Bauer D."/>
            <person name="Andreopoulos W."/>
            <person name="Pangilinan J."/>
            <person name="LaButti K."/>
            <person name="Riley R."/>
            <person name="Lipzen A."/>
            <person name="Clum A."/>
            <person name="Drula E."/>
            <person name="Henrissat B."/>
            <person name="Kohler A."/>
            <person name="Grigoriev I.V."/>
            <person name="Martin F.M."/>
            <person name="Hacquard S."/>
        </authorList>
    </citation>
    <scope>NUCLEOTIDE SEQUENCE</scope>
    <source>
        <strain evidence="2">MPI-CAGE-AT-0016</strain>
    </source>
</reference>
<keyword evidence="3" id="KW-1185">Reference proteome</keyword>
<sequence>MQYELKTPMHLAISWPPIRLPPLPPLAPHFKRLTPRPVRLLRIHLGQGHCSKLHPSSWCSALSSASPEAPSDRHAGATGAAGLADAPGAAAPTAAGAGTGVGTGVGTGPCSAPGKVPGTAADSAADTAGGTAPLVAEDAAADVATRSAHTLPGNFASCRAMPGWYSHAAAQAEDTHALQCS</sequence>
<evidence type="ECO:0000256" key="1">
    <source>
        <dbReference type="SAM" id="MobiDB-lite"/>
    </source>
</evidence>
<feature type="region of interest" description="Disordered" evidence="1">
    <location>
        <begin position="61"/>
        <end position="80"/>
    </location>
</feature>